<protein>
    <submittedName>
        <fullName evidence="1">Uncharacterized protein</fullName>
    </submittedName>
</protein>
<reference evidence="1" key="1">
    <citation type="journal article" date="2022" name="bioRxiv">
        <title>Sequencing and chromosome-scale assembly of the giantPleurodeles waltlgenome.</title>
        <authorList>
            <person name="Brown T."/>
            <person name="Elewa A."/>
            <person name="Iarovenko S."/>
            <person name="Subramanian E."/>
            <person name="Araus A.J."/>
            <person name="Petzold A."/>
            <person name="Susuki M."/>
            <person name="Suzuki K.-i.T."/>
            <person name="Hayashi T."/>
            <person name="Toyoda A."/>
            <person name="Oliveira C."/>
            <person name="Osipova E."/>
            <person name="Leigh N.D."/>
            <person name="Simon A."/>
            <person name="Yun M.H."/>
        </authorList>
    </citation>
    <scope>NUCLEOTIDE SEQUENCE</scope>
    <source>
        <strain evidence="1">20211129_DDA</strain>
        <tissue evidence="1">Liver</tissue>
    </source>
</reference>
<name>A0AAV7PAM4_PLEWA</name>
<comment type="caution">
    <text evidence="1">The sequence shown here is derived from an EMBL/GenBank/DDBJ whole genome shotgun (WGS) entry which is preliminary data.</text>
</comment>
<organism evidence="1 2">
    <name type="scientific">Pleurodeles waltl</name>
    <name type="common">Iberian ribbed newt</name>
    <dbReference type="NCBI Taxonomy" id="8319"/>
    <lineage>
        <taxon>Eukaryota</taxon>
        <taxon>Metazoa</taxon>
        <taxon>Chordata</taxon>
        <taxon>Craniata</taxon>
        <taxon>Vertebrata</taxon>
        <taxon>Euteleostomi</taxon>
        <taxon>Amphibia</taxon>
        <taxon>Batrachia</taxon>
        <taxon>Caudata</taxon>
        <taxon>Salamandroidea</taxon>
        <taxon>Salamandridae</taxon>
        <taxon>Pleurodelinae</taxon>
        <taxon>Pleurodeles</taxon>
    </lineage>
</organism>
<evidence type="ECO:0000313" key="1">
    <source>
        <dbReference type="EMBL" id="KAJ1125367.1"/>
    </source>
</evidence>
<gene>
    <name evidence="1" type="ORF">NDU88_003799</name>
</gene>
<keyword evidence="2" id="KW-1185">Reference proteome</keyword>
<dbReference type="EMBL" id="JANPWB010000011">
    <property type="protein sequence ID" value="KAJ1125367.1"/>
    <property type="molecule type" value="Genomic_DNA"/>
</dbReference>
<evidence type="ECO:0000313" key="2">
    <source>
        <dbReference type="Proteomes" id="UP001066276"/>
    </source>
</evidence>
<sequence>MKSVVRGISLKMTYGVCQQLDKDIQVPKNELRDIEKALPSQPERLMEWNNACRSLLDAWSRLEKHLYMAYYQRLQAKGDKTGAKLGRLIKRKNSHAPILMMTADSGQLVYMQKAISDVFWTYPSLYYTSPLLLGVDVIVDYLFRVPPPTIFPNTRE</sequence>
<dbReference type="Proteomes" id="UP001066276">
    <property type="component" value="Chromosome 7"/>
</dbReference>
<dbReference type="AlphaFoldDB" id="A0AAV7PAM4"/>
<accession>A0AAV7PAM4</accession>
<proteinExistence type="predicted"/>